<dbReference type="SUPFAM" id="SSF56300">
    <property type="entry name" value="Metallo-dependent phosphatases"/>
    <property type="match status" value="1"/>
</dbReference>
<reference evidence="1" key="1">
    <citation type="submission" date="2022-08" db="EMBL/GenBank/DDBJ databases">
        <title>Genomic Encyclopedia of Type Strains, Phase V (KMG-V): Genome sequencing to study the core and pangenomes of soil and plant-associated prokaryotes.</title>
        <authorList>
            <person name="Whitman W."/>
        </authorList>
    </citation>
    <scope>NUCLEOTIDE SEQUENCE</scope>
    <source>
        <strain evidence="1">SP3002</strain>
    </source>
</reference>
<sequence>MRSSFSADHVLDILSLDVDPNSFYEVFFSEAGRKGIDLPALDESSDLGRDKDVVQAVSALALRAVKNGQYGGSRAEMCRDRGISSDKAYRLNKFLRGAEVFSKEADNVYTGCQRYVSYHREDGESRLRVVAQEKASDAYREQIGVDVSGNEATITASDTDIASVDDLIGYAGLDENKWRRVDSNVKCYEQGMKMREILKFKDNGEPIYVERKESQQLHSFHVKLERKQVKPVEFEPLRPVEISVTQQYEADPPQRRPDGLKTALFVPDPQIGFRRSQRTGRYSPIHDRRALDVMLQVAAHIDPDDIIVLGDWLDMTNWTKKYTQSQEFRETTNPALQEGKWWLQNLGEQHPGAEKHYLLGNHEDRVRNSLINHYGQAYNVRPGGRMEEPPLMSIRTMLELDDLGYEVSDPYPQGEVWLNDAVKGIHGESAAKRVCRNLMEKHNVTTIQGHNHRIEMKSSTMQFRDHQQPIHGVTAGCLCRTDPGVVPAVSNRMDWQQGLVAVQYEEGGTDHSVDLIRIHEGQCFFRGQVFEAQPQAGQIRSDTDFGEKMNSVFPVMEREPA</sequence>
<name>A0AAW5P7S8_9BACT</name>
<dbReference type="EMBL" id="JANTZM010000007">
    <property type="protein sequence ID" value="MCS4157688.1"/>
    <property type="molecule type" value="Genomic_DNA"/>
</dbReference>
<comment type="caution">
    <text evidence="1">The sequence shown here is derived from an EMBL/GenBank/DDBJ whole genome shotgun (WGS) entry which is preliminary data.</text>
</comment>
<protein>
    <recommendedName>
        <fullName evidence="3">Calcineurin-like phosphoesterase domain-containing protein</fullName>
    </recommendedName>
</protein>
<evidence type="ECO:0008006" key="3">
    <source>
        <dbReference type="Google" id="ProtNLM"/>
    </source>
</evidence>
<dbReference type="AlphaFoldDB" id="A0AAW5P7S8"/>
<proteinExistence type="predicted"/>
<dbReference type="InterPro" id="IPR029052">
    <property type="entry name" value="Metallo-depent_PP-like"/>
</dbReference>
<organism evidence="1 2">
    <name type="scientific">Salinibacter ruber</name>
    <dbReference type="NCBI Taxonomy" id="146919"/>
    <lineage>
        <taxon>Bacteria</taxon>
        <taxon>Pseudomonadati</taxon>
        <taxon>Rhodothermota</taxon>
        <taxon>Rhodothermia</taxon>
        <taxon>Rhodothermales</taxon>
        <taxon>Salinibacteraceae</taxon>
        <taxon>Salinibacter</taxon>
    </lineage>
</organism>
<accession>A0AAW5P7S8</accession>
<evidence type="ECO:0000313" key="1">
    <source>
        <dbReference type="EMBL" id="MCS4157688.1"/>
    </source>
</evidence>
<gene>
    <name evidence="1" type="ORF">GGP99_001652</name>
</gene>
<dbReference type="RefSeq" id="WP_259258204.1">
    <property type="nucleotide sequence ID" value="NZ_JANTZM010000007.1"/>
</dbReference>
<evidence type="ECO:0000313" key="2">
    <source>
        <dbReference type="Proteomes" id="UP001155110"/>
    </source>
</evidence>
<dbReference type="Proteomes" id="UP001155110">
    <property type="component" value="Unassembled WGS sequence"/>
</dbReference>